<dbReference type="SUPFAM" id="SSF69304">
    <property type="entry name" value="Tricorn protease N-terminal domain"/>
    <property type="match status" value="1"/>
</dbReference>
<dbReference type="InterPro" id="IPR011659">
    <property type="entry name" value="WD40"/>
</dbReference>
<accession>A0A143PKS1</accession>
<keyword evidence="2" id="KW-1133">Transmembrane helix</keyword>
<keyword evidence="2" id="KW-0812">Transmembrane</keyword>
<evidence type="ECO:0000313" key="3">
    <source>
        <dbReference type="EMBL" id="AMY08830.1"/>
    </source>
</evidence>
<protein>
    <submittedName>
        <fullName evidence="3">Translocation protein TolB</fullName>
    </submittedName>
</protein>
<reference evidence="4" key="2">
    <citation type="submission" date="2016-04" db="EMBL/GenBank/DDBJ databases">
        <title>First Complete Genome Sequence of a Subdivision 6 Acidobacterium.</title>
        <authorList>
            <person name="Huang S."/>
            <person name="Vieira S."/>
            <person name="Bunk B."/>
            <person name="Riedel T."/>
            <person name="Sproeer C."/>
            <person name="Overmann J."/>
        </authorList>
    </citation>
    <scope>NUCLEOTIDE SEQUENCE [LARGE SCALE GENOMIC DNA]</scope>
    <source>
        <strain evidence="4">DSM 100886 HEG_-6_39</strain>
    </source>
</reference>
<dbReference type="AlphaFoldDB" id="A0A143PKS1"/>
<dbReference type="Pfam" id="PF07676">
    <property type="entry name" value="PD40"/>
    <property type="match status" value="4"/>
</dbReference>
<organism evidence="3 4">
    <name type="scientific">Luteitalea pratensis</name>
    <dbReference type="NCBI Taxonomy" id="1855912"/>
    <lineage>
        <taxon>Bacteria</taxon>
        <taxon>Pseudomonadati</taxon>
        <taxon>Acidobacteriota</taxon>
        <taxon>Vicinamibacteria</taxon>
        <taxon>Vicinamibacterales</taxon>
        <taxon>Vicinamibacteraceae</taxon>
        <taxon>Luteitalea</taxon>
    </lineage>
</organism>
<dbReference type="Proteomes" id="UP000076079">
    <property type="component" value="Chromosome"/>
</dbReference>
<dbReference type="KEGG" id="abac:LuPra_02036"/>
<gene>
    <name evidence="3" type="ORF">LuPra_02036</name>
</gene>
<dbReference type="Gene3D" id="2.140.10.30">
    <property type="entry name" value="Dipeptidylpeptidase IV, N-terminal domain"/>
    <property type="match status" value="1"/>
</dbReference>
<evidence type="ECO:0000313" key="4">
    <source>
        <dbReference type="Proteomes" id="UP000076079"/>
    </source>
</evidence>
<dbReference type="InterPro" id="IPR011042">
    <property type="entry name" value="6-blade_b-propeller_TolB-like"/>
</dbReference>
<evidence type="ECO:0000256" key="1">
    <source>
        <dbReference type="ARBA" id="ARBA00009820"/>
    </source>
</evidence>
<feature type="transmembrane region" description="Helical" evidence="2">
    <location>
        <begin position="233"/>
        <end position="253"/>
    </location>
</feature>
<dbReference type="EMBL" id="CP015136">
    <property type="protein sequence ID" value="AMY08830.1"/>
    <property type="molecule type" value="Genomic_DNA"/>
</dbReference>
<sequence length="577" mass="62158">MLACKDMDTRVLVVSLGRVVADQVRVDATEAHAVLQHVWQRMQASRDTHGATMPLPPLDALGITPFGDFELREAACAGPRRRRRPHELAQELAGLLLRLLSSAATEMDRVPRTCLDAARRASALGPSPDTLGPIVTPDALFTAIEAFRPRDPSVALSGLYARWIRTTDSAHAAPWDARVTTGPAPVNRRIAGDVKASAAIPSAAAVADPRIDVFRSPEHCSQDRVPTRTRRPVAALLALLCVMLLGGVIVRQWTTRQPRDAAADRAMADGNVLPIGDNAGGPVAAGEPSATEVEIAPPPARIRALGVPLRARRLLDAGMTGRPPYSPSFDPHHNAILFHAGLERSALLQASIGSDGAVDGISTIRQDGARNYHAQVSPDGRRLAYDSDADGTRGVYIANRDGSSPKHVSGTGYASVPAWSPDGQSVAFARAEPGRPRVWNVWTVHVATGALRRHTAHRVGQAWGASWFPDGRQVAYSIEDRLVVRDLENGVARVYRTPVAGRLVRTPAVSPDGQRIVFQVYRAGAWVLDLRTGASRRLLADASAQEFAWSPDGRRVVYDSVRGGEWGIWILEMSLAP</sequence>
<comment type="similarity">
    <text evidence="1">Belongs to the TolB family.</text>
</comment>
<dbReference type="PANTHER" id="PTHR36842">
    <property type="entry name" value="PROTEIN TOLB HOMOLOG"/>
    <property type="match status" value="1"/>
</dbReference>
<reference evidence="3 4" key="1">
    <citation type="journal article" date="2016" name="Genome Announc.">
        <title>First Complete Genome Sequence of a Subdivision 6 Acidobacterium Strain.</title>
        <authorList>
            <person name="Huang S."/>
            <person name="Vieira S."/>
            <person name="Bunk B."/>
            <person name="Riedel T."/>
            <person name="Sproer C."/>
            <person name="Overmann J."/>
        </authorList>
    </citation>
    <scope>NUCLEOTIDE SEQUENCE [LARGE SCALE GENOMIC DNA]</scope>
    <source>
        <strain evidence="4">DSM 100886 HEG_-6_39</strain>
    </source>
</reference>
<proteinExistence type="inferred from homology"/>
<dbReference type="Gene3D" id="2.120.10.30">
    <property type="entry name" value="TolB, C-terminal domain"/>
    <property type="match status" value="1"/>
</dbReference>
<name>A0A143PKS1_LUTPR</name>
<dbReference type="PANTHER" id="PTHR36842:SF1">
    <property type="entry name" value="PROTEIN TOLB"/>
    <property type="match status" value="1"/>
</dbReference>
<keyword evidence="2" id="KW-0472">Membrane</keyword>
<evidence type="ECO:0000256" key="2">
    <source>
        <dbReference type="SAM" id="Phobius"/>
    </source>
</evidence>
<dbReference type="STRING" id="1855912.LuPra_02036"/>
<keyword evidence="4" id="KW-1185">Reference proteome</keyword>